<name>A0A8H4F2L7_MUCCL</name>
<dbReference type="Gene3D" id="1.10.287.1490">
    <property type="match status" value="1"/>
</dbReference>
<reference evidence="3 4" key="1">
    <citation type="submission" date="2019-09" db="EMBL/GenBank/DDBJ databases">
        <authorList>
            <consortium name="DOE Joint Genome Institute"/>
            <person name="Mondo S.J."/>
            <person name="Navarro-Mendoza M.I."/>
            <person name="Perez-Arques C."/>
            <person name="Panchal S."/>
            <person name="Nicolas F.E."/>
            <person name="Ganguly P."/>
            <person name="Pangilinan J."/>
            <person name="Grigoriev I."/>
            <person name="Heitman J."/>
            <person name="Sanya K."/>
            <person name="Garre V."/>
        </authorList>
    </citation>
    <scope>NUCLEOTIDE SEQUENCE [LARGE SCALE GENOMIC DNA]</scope>
    <source>
        <strain evidence="3 4">MU402</strain>
    </source>
</reference>
<organism evidence="3 4">
    <name type="scientific">Mucor circinelloides f. lusitanicus</name>
    <name type="common">Mucor racemosus var. lusitanicus</name>
    <dbReference type="NCBI Taxonomy" id="29924"/>
    <lineage>
        <taxon>Eukaryota</taxon>
        <taxon>Fungi</taxon>
        <taxon>Fungi incertae sedis</taxon>
        <taxon>Mucoromycota</taxon>
        <taxon>Mucoromycotina</taxon>
        <taxon>Mucoromycetes</taxon>
        <taxon>Mucorales</taxon>
        <taxon>Mucorineae</taxon>
        <taxon>Mucoraceae</taxon>
        <taxon>Mucor</taxon>
    </lineage>
</organism>
<evidence type="ECO:0000313" key="4">
    <source>
        <dbReference type="Proteomes" id="UP000469890"/>
    </source>
</evidence>
<evidence type="ECO:0000313" key="3">
    <source>
        <dbReference type="EMBL" id="KAF1803761.1"/>
    </source>
</evidence>
<gene>
    <name evidence="3" type="ORF">FB192DRAFT_1456924</name>
</gene>
<keyword evidence="1" id="KW-0175">Coiled coil</keyword>
<comment type="caution">
    <text evidence="3">The sequence shown here is derived from an EMBL/GenBank/DDBJ whole genome shotgun (WGS) entry which is preliminary data.</text>
</comment>
<dbReference type="Proteomes" id="UP000469890">
    <property type="component" value="Unassembled WGS sequence"/>
</dbReference>
<proteinExistence type="predicted"/>
<sequence>MSTDISNHTVVDMESVYTYHINDSNAIQRARMIARDFALMQPVTSKRLYFFICIPLLFSSLQEETYNMSSKENIMPLSEKRENQKALLDSTKSINSKESFKHTNKPLSKPGLKETKISNTKVREDEKRVLLISCQSESISIQLHIQEEKSTPTGTVRKQVSVEEEEDVLVYIPEKPRRSPSPHSMESLLEYPANKINIHHRKEANLLRFEPPSTDKTSTQSRIEALQKELNKAIKEKEALASKLQAARKELKQKTQQAQEIDHKMEQVTQIKARIASNKQEIVESQSVYDELMDILENANEKGLEFDKTLSGYNDQVNELLNELSLTNYRIQEFKESHCKAE</sequence>
<feature type="region of interest" description="Disordered" evidence="2">
    <location>
        <begin position="90"/>
        <end position="112"/>
    </location>
</feature>
<dbReference type="EMBL" id="JAAECE010000003">
    <property type="protein sequence ID" value="KAF1803761.1"/>
    <property type="molecule type" value="Genomic_DNA"/>
</dbReference>
<evidence type="ECO:0000256" key="2">
    <source>
        <dbReference type="SAM" id="MobiDB-lite"/>
    </source>
</evidence>
<accession>A0A8H4F2L7</accession>
<evidence type="ECO:0000256" key="1">
    <source>
        <dbReference type="SAM" id="Coils"/>
    </source>
</evidence>
<protein>
    <submittedName>
        <fullName evidence="3">Uncharacterized protein</fullName>
    </submittedName>
</protein>
<feature type="coiled-coil region" evidence="1">
    <location>
        <begin position="216"/>
        <end position="302"/>
    </location>
</feature>
<dbReference type="AlphaFoldDB" id="A0A8H4F2L7"/>